<organism evidence="1 2">
    <name type="scientific">Dioscorea alata</name>
    <name type="common">Purple yam</name>
    <dbReference type="NCBI Taxonomy" id="55571"/>
    <lineage>
        <taxon>Eukaryota</taxon>
        <taxon>Viridiplantae</taxon>
        <taxon>Streptophyta</taxon>
        <taxon>Embryophyta</taxon>
        <taxon>Tracheophyta</taxon>
        <taxon>Spermatophyta</taxon>
        <taxon>Magnoliopsida</taxon>
        <taxon>Liliopsida</taxon>
        <taxon>Dioscoreales</taxon>
        <taxon>Dioscoreaceae</taxon>
        <taxon>Dioscorea</taxon>
    </lineage>
</organism>
<dbReference type="Proteomes" id="UP000827976">
    <property type="component" value="Chromosome 7"/>
</dbReference>
<sequence>MSTITVPHPLPTPEEDCHKLYKAFKGGGTDEKAIIEILGRRTAVQRREIREVYARLFHQSLIDSLHSELSGDFRRAVILWVQDPAERDATLAHDALKKKGYRHASIIVEIACASSPDHLISVRQAYCFLYNTSLEEDIIDSYSRHPFLTQLLVRLVSSYRYDGLHVNENLVDTDAAELYNAIKLPQKEPPTGLVNILSTRSFHHLKESFRCYQKKNGKSFYEDVESNKSYDNELKSILITVVCCIESSEKHFAEVVRTSVVGLGTDEDSLTRAIVTRAEIDMKNIKEEYKIRYKTTVNADIIGDTSGDYKNFLLTLVGSAEA</sequence>
<comment type="caution">
    <text evidence="1">The sequence shown here is derived from an EMBL/GenBank/DDBJ whole genome shotgun (WGS) entry which is preliminary data.</text>
</comment>
<proteinExistence type="predicted"/>
<name>A0ACB7VR00_DIOAL</name>
<accession>A0ACB7VR00</accession>
<reference evidence="2" key="1">
    <citation type="journal article" date="2022" name="Nat. Commun.">
        <title>Chromosome evolution and the genetic basis of agronomically important traits in greater yam.</title>
        <authorList>
            <person name="Bredeson J.V."/>
            <person name="Lyons J.B."/>
            <person name="Oniyinde I.O."/>
            <person name="Okereke N.R."/>
            <person name="Kolade O."/>
            <person name="Nnabue I."/>
            <person name="Nwadili C.O."/>
            <person name="Hribova E."/>
            <person name="Parker M."/>
            <person name="Nwogha J."/>
            <person name="Shu S."/>
            <person name="Carlson J."/>
            <person name="Kariba R."/>
            <person name="Muthemba S."/>
            <person name="Knop K."/>
            <person name="Barton G.J."/>
            <person name="Sherwood A.V."/>
            <person name="Lopez-Montes A."/>
            <person name="Asiedu R."/>
            <person name="Jamnadass R."/>
            <person name="Muchugi A."/>
            <person name="Goodstein D."/>
            <person name="Egesi C.N."/>
            <person name="Featherston J."/>
            <person name="Asfaw A."/>
            <person name="Simpson G.G."/>
            <person name="Dolezel J."/>
            <person name="Hendre P.S."/>
            <person name="Van Deynze A."/>
            <person name="Kumar P.L."/>
            <person name="Obidiegwu J.E."/>
            <person name="Bhattacharjee R."/>
            <person name="Rokhsar D.S."/>
        </authorList>
    </citation>
    <scope>NUCLEOTIDE SEQUENCE [LARGE SCALE GENOMIC DNA]</scope>
    <source>
        <strain evidence="2">cv. TDa95/00328</strain>
    </source>
</reference>
<protein>
    <submittedName>
        <fullName evidence="1">Annexin A7/11 protein</fullName>
    </submittedName>
</protein>
<dbReference type="EMBL" id="CM037017">
    <property type="protein sequence ID" value="KAH7677083.1"/>
    <property type="molecule type" value="Genomic_DNA"/>
</dbReference>
<gene>
    <name evidence="1" type="ORF">IHE45_07G058800</name>
</gene>
<evidence type="ECO:0000313" key="1">
    <source>
        <dbReference type="EMBL" id="KAH7677083.1"/>
    </source>
</evidence>
<keyword evidence="2" id="KW-1185">Reference proteome</keyword>
<evidence type="ECO:0000313" key="2">
    <source>
        <dbReference type="Proteomes" id="UP000827976"/>
    </source>
</evidence>